<dbReference type="GO" id="GO:0032329">
    <property type="term" value="P:serine transport"/>
    <property type="evidence" value="ECO:0007669"/>
    <property type="project" value="TreeGrafter"/>
</dbReference>
<accession>A0A0A2TCW5</accession>
<dbReference type="eggNOG" id="COG1301">
    <property type="taxonomic scope" value="Bacteria"/>
</dbReference>
<dbReference type="PANTHER" id="PTHR42865:SF8">
    <property type="entry name" value="SERINE_THREONINE TRANSPORTER SSTT"/>
    <property type="match status" value="1"/>
</dbReference>
<dbReference type="InterPro" id="IPR001991">
    <property type="entry name" value="Na-dicarboxylate_symporter"/>
</dbReference>
<keyword evidence="2" id="KW-0813">Transport</keyword>
<dbReference type="OrthoDB" id="9768885at2"/>
<sequence length="400" mass="42450">MKIGLLPRLIIAIIIGICFGLILPQWWIQLLATFNGLFGGFLNFIIPLIILGFIAPGIGELGKGAGKLVALTTTVAYTSTVVAGLLAFFSGRMLFPSLLSTGSTSGNFENPEEFLQSPLFEVNLEPVMSVMTALILAFVLGLGLAAINGTSLQKGMVDFRSIIEKVIHYVIIPLLPVHILGIFANMTYGGQVAMIMSTFIKVFAVIIVLHIVMLLAQYSTASALSGKNVFQSLRNMVPAYFTALGTQSSATTIPVTLKQTKSNQVREKIADFVVPLCANIHLSGSTITLVSCSMAVMMLNGMQPTFTSIFPFILALGLTMIAAPGVPGGAVMAVLGLLQSMLGFSETMTSLMIALYLAQDSFGTATNVTGDGALSIMVDKLMGNDVNSVEVEEEESSKTA</sequence>
<evidence type="ECO:0000256" key="2">
    <source>
        <dbReference type="ARBA" id="ARBA00022448"/>
    </source>
</evidence>
<feature type="transmembrane region" description="Helical" evidence="6">
    <location>
        <begin position="34"/>
        <end position="56"/>
    </location>
</feature>
<feature type="transmembrane region" description="Helical" evidence="6">
    <location>
        <begin position="127"/>
        <end position="146"/>
    </location>
</feature>
<dbReference type="GO" id="GO:0005886">
    <property type="term" value="C:plasma membrane"/>
    <property type="evidence" value="ECO:0007669"/>
    <property type="project" value="TreeGrafter"/>
</dbReference>
<feature type="transmembrane region" description="Helical" evidence="6">
    <location>
        <begin position="166"/>
        <end position="186"/>
    </location>
</feature>
<evidence type="ECO:0000256" key="5">
    <source>
        <dbReference type="ARBA" id="ARBA00023136"/>
    </source>
</evidence>
<keyword evidence="8" id="KW-1185">Reference proteome</keyword>
<keyword evidence="4 6" id="KW-1133">Transmembrane helix</keyword>
<dbReference type="Proteomes" id="UP000030147">
    <property type="component" value="Unassembled WGS sequence"/>
</dbReference>
<comment type="subcellular location">
    <subcellularLocation>
        <location evidence="1">Membrane</location>
        <topology evidence="1">Multi-pass membrane protein</topology>
    </subcellularLocation>
</comment>
<keyword evidence="5 6" id="KW-0472">Membrane</keyword>
<dbReference type="GO" id="GO:0005295">
    <property type="term" value="F:neutral L-amino acid:sodium symporter activity"/>
    <property type="evidence" value="ECO:0007669"/>
    <property type="project" value="TreeGrafter"/>
</dbReference>
<organism evidence="7 8">
    <name type="scientific">Pontibacillus yanchengensis Y32</name>
    <dbReference type="NCBI Taxonomy" id="1385514"/>
    <lineage>
        <taxon>Bacteria</taxon>
        <taxon>Bacillati</taxon>
        <taxon>Bacillota</taxon>
        <taxon>Bacilli</taxon>
        <taxon>Bacillales</taxon>
        <taxon>Bacillaceae</taxon>
        <taxon>Pontibacillus</taxon>
    </lineage>
</organism>
<dbReference type="PANTHER" id="PTHR42865">
    <property type="entry name" value="PROTON/GLUTAMATE-ASPARTATE SYMPORTER"/>
    <property type="match status" value="1"/>
</dbReference>
<proteinExistence type="predicted"/>
<dbReference type="SUPFAM" id="SSF118215">
    <property type="entry name" value="Proton glutamate symport protein"/>
    <property type="match status" value="1"/>
</dbReference>
<reference evidence="7 8" key="1">
    <citation type="journal article" date="2015" name="Stand. Genomic Sci.">
        <title>High quality draft genome sequence of the moderately halophilic bacterium Pontibacillus yanchengensis Y32(T) and comparison among Pontibacillus genomes.</title>
        <authorList>
            <person name="Huang J."/>
            <person name="Qiao Z.X."/>
            <person name="Tang J.W."/>
            <person name="Wang G."/>
        </authorList>
    </citation>
    <scope>NUCLEOTIDE SEQUENCE [LARGE SCALE GENOMIC DNA]</scope>
    <source>
        <strain evidence="7 8">Y32</strain>
    </source>
</reference>
<dbReference type="STRING" id="1385514.N782_05590"/>
<evidence type="ECO:0000313" key="7">
    <source>
        <dbReference type="EMBL" id="KGP73349.1"/>
    </source>
</evidence>
<dbReference type="EMBL" id="AVBF01000014">
    <property type="protein sequence ID" value="KGP73349.1"/>
    <property type="molecule type" value="Genomic_DNA"/>
</dbReference>
<feature type="transmembrane region" description="Helical" evidence="6">
    <location>
        <begin position="309"/>
        <end position="338"/>
    </location>
</feature>
<dbReference type="Pfam" id="PF00375">
    <property type="entry name" value="SDF"/>
    <property type="match status" value="1"/>
</dbReference>
<evidence type="ECO:0000256" key="6">
    <source>
        <dbReference type="SAM" id="Phobius"/>
    </source>
</evidence>
<protein>
    <submittedName>
        <fullName evidence="7">Sodium:proton antiporter</fullName>
    </submittedName>
</protein>
<feature type="transmembrane region" description="Helical" evidence="6">
    <location>
        <begin position="68"/>
        <end position="89"/>
    </location>
</feature>
<name>A0A0A2TCW5_9BACI</name>
<comment type="caution">
    <text evidence="7">The sequence shown here is derived from an EMBL/GenBank/DDBJ whole genome shotgun (WGS) entry which is preliminary data.</text>
</comment>
<evidence type="ECO:0000256" key="4">
    <source>
        <dbReference type="ARBA" id="ARBA00022989"/>
    </source>
</evidence>
<gene>
    <name evidence="7" type="ORF">N782_05590</name>
</gene>
<feature type="transmembrane region" description="Helical" evidence="6">
    <location>
        <begin position="192"/>
        <end position="216"/>
    </location>
</feature>
<keyword evidence="3 6" id="KW-0812">Transmembrane</keyword>
<dbReference type="AlphaFoldDB" id="A0A0A2TCW5"/>
<feature type="transmembrane region" description="Helical" evidence="6">
    <location>
        <begin position="9"/>
        <end position="28"/>
    </location>
</feature>
<dbReference type="InterPro" id="IPR036458">
    <property type="entry name" value="Na:dicarbo_symporter_sf"/>
</dbReference>
<dbReference type="Gene3D" id="1.10.3860.10">
    <property type="entry name" value="Sodium:dicarboxylate symporter"/>
    <property type="match status" value="1"/>
</dbReference>
<evidence type="ECO:0000256" key="3">
    <source>
        <dbReference type="ARBA" id="ARBA00022692"/>
    </source>
</evidence>
<evidence type="ECO:0000313" key="8">
    <source>
        <dbReference type="Proteomes" id="UP000030147"/>
    </source>
</evidence>
<dbReference type="RefSeq" id="WP_036817874.1">
    <property type="nucleotide sequence ID" value="NZ_AVBF01000014.1"/>
</dbReference>
<evidence type="ECO:0000256" key="1">
    <source>
        <dbReference type="ARBA" id="ARBA00004141"/>
    </source>
</evidence>